<comment type="caution">
    <text evidence="1">The sequence shown here is derived from an EMBL/GenBank/DDBJ whole genome shotgun (WGS) entry which is preliminary data.</text>
</comment>
<reference evidence="1 2" key="1">
    <citation type="submission" date="2024-10" db="EMBL/GenBank/DDBJ databases">
        <title>The Natural Products Discovery Center: Release of the First 8490 Sequenced Strains for Exploring Actinobacteria Biosynthetic Diversity.</title>
        <authorList>
            <person name="Kalkreuter E."/>
            <person name="Kautsar S.A."/>
            <person name="Yang D."/>
            <person name="Bader C.D."/>
            <person name="Teijaro C.N."/>
            <person name="Fluegel L."/>
            <person name="Davis C.M."/>
            <person name="Simpson J.R."/>
            <person name="Lauterbach L."/>
            <person name="Steele A.D."/>
            <person name="Gui C."/>
            <person name="Meng S."/>
            <person name="Li G."/>
            <person name="Viehrig K."/>
            <person name="Ye F."/>
            <person name="Su P."/>
            <person name="Kiefer A.F."/>
            <person name="Nichols A."/>
            <person name="Cepeda A.J."/>
            <person name="Yan W."/>
            <person name="Fan B."/>
            <person name="Jiang Y."/>
            <person name="Adhikari A."/>
            <person name="Zheng C.-J."/>
            <person name="Schuster L."/>
            <person name="Cowan T.M."/>
            <person name="Smanski M.J."/>
            <person name="Chevrette M.G."/>
            <person name="De Carvalho L.P.S."/>
            <person name="Shen B."/>
        </authorList>
    </citation>
    <scope>NUCLEOTIDE SEQUENCE [LARGE SCALE GENOMIC DNA]</scope>
    <source>
        <strain evidence="1 2">NPDC002173</strain>
    </source>
</reference>
<dbReference type="EMBL" id="JBIASD010000022">
    <property type="protein sequence ID" value="MFF3669591.1"/>
    <property type="molecule type" value="Genomic_DNA"/>
</dbReference>
<organism evidence="1 2">
    <name type="scientific">Microtetraspora malaysiensis</name>
    <dbReference type="NCBI Taxonomy" id="161358"/>
    <lineage>
        <taxon>Bacteria</taxon>
        <taxon>Bacillati</taxon>
        <taxon>Actinomycetota</taxon>
        <taxon>Actinomycetes</taxon>
        <taxon>Streptosporangiales</taxon>
        <taxon>Streptosporangiaceae</taxon>
        <taxon>Microtetraspora</taxon>
    </lineage>
</organism>
<keyword evidence="2" id="KW-1185">Reference proteome</keyword>
<gene>
    <name evidence="1" type="ORF">ACFYXI_28785</name>
</gene>
<dbReference type="InterPro" id="IPR045390">
    <property type="entry name" value="ABC-3C_MC3"/>
</dbReference>
<accession>A0ABW6SXB2</accession>
<evidence type="ECO:0000313" key="2">
    <source>
        <dbReference type="Proteomes" id="UP001602013"/>
    </source>
</evidence>
<evidence type="ECO:0000313" key="1">
    <source>
        <dbReference type="EMBL" id="MFF3669591.1"/>
    </source>
</evidence>
<name>A0ABW6SXB2_9ACTN</name>
<proteinExistence type="predicted"/>
<dbReference type="RefSeq" id="WP_387415808.1">
    <property type="nucleotide sequence ID" value="NZ_JBIASD010000022.1"/>
</dbReference>
<dbReference type="Pfam" id="PF20131">
    <property type="entry name" value="MC3"/>
    <property type="match status" value="1"/>
</dbReference>
<protein>
    <submittedName>
        <fullName evidence="1">Three component ABC system middle component</fullName>
    </submittedName>
</protein>
<dbReference type="Proteomes" id="UP001602013">
    <property type="component" value="Unassembled WGS sequence"/>
</dbReference>
<sequence>MPALDLLSREERNLHNPAFAGLLVVRAVQGHEQENGTGCHVLLAVLAPVMALTVPVRVVLPKSVSSTTVNWIERESAARVHLQQAAPFLGPLVREGLLLGLRAGVLMLDEQHLVRSTQRVPKRITGDTPEVAQIQRASLFLGRWLSRAGDLPTIFTLLGVRP</sequence>